<dbReference type="eggNOG" id="COG0483">
    <property type="taxonomic scope" value="Bacteria"/>
</dbReference>
<dbReference type="Gene3D" id="3.30.540.10">
    <property type="entry name" value="Fructose-1,6-Bisphosphatase, subunit A, domain 1"/>
    <property type="match status" value="1"/>
</dbReference>
<dbReference type="SUPFAM" id="SSF56655">
    <property type="entry name" value="Carbohydrate phosphatase"/>
    <property type="match status" value="1"/>
</dbReference>
<dbReference type="AlphaFoldDB" id="A5FX66"/>
<feature type="binding site" evidence="7">
    <location>
        <position position="84"/>
    </location>
    <ligand>
        <name>Mg(2+)</name>
        <dbReference type="ChEBI" id="CHEBI:18420"/>
        <label>1</label>
        <note>catalytic</note>
    </ligand>
</feature>
<dbReference type="EC" id="3.1.3.7" evidence="3"/>
<keyword evidence="4 7" id="KW-0479">Metal-binding</keyword>
<dbReference type="Gene3D" id="3.40.190.80">
    <property type="match status" value="1"/>
</dbReference>
<sequence>MIPEGAIEAAKAAAEAARAAIRPYFRAGVGADDKADASPVTAADRAAETAMRAALARHTPGFGVIGEEFGDDRRGRFNWVIDPIDGTREFITGRASFVTLIGLVEDGVPVLGLIDQPMTGERWLAAGGQIEFHGPFGGVPGCRRRAALGEAELSCTGPEWFAPAQRVAFDRLGRACRRVSWGDNAYAAGLLALGAIDIIAEAGHKPWDWAASVPIVEAAGGTMCDWSGRALRLDAETDGTVLILGDPSLRDEALAILRGDSC</sequence>
<comment type="cofactor">
    <cofactor evidence="1 7">
        <name>Mg(2+)</name>
        <dbReference type="ChEBI" id="CHEBI:18420"/>
    </cofactor>
</comment>
<evidence type="ECO:0000256" key="3">
    <source>
        <dbReference type="ARBA" id="ARBA00012633"/>
    </source>
</evidence>
<keyword evidence="6 7" id="KW-0460">Magnesium</keyword>
<keyword evidence="9" id="KW-1185">Reference proteome</keyword>
<dbReference type="GO" id="GO:0046872">
    <property type="term" value="F:metal ion binding"/>
    <property type="evidence" value="ECO:0007669"/>
    <property type="project" value="UniProtKB-KW"/>
</dbReference>
<dbReference type="GO" id="GO:0046854">
    <property type="term" value="P:phosphatidylinositol phosphate biosynthetic process"/>
    <property type="evidence" value="ECO:0007669"/>
    <property type="project" value="InterPro"/>
</dbReference>
<evidence type="ECO:0000256" key="1">
    <source>
        <dbReference type="ARBA" id="ARBA00001946"/>
    </source>
</evidence>
<feature type="binding site" evidence="7">
    <location>
        <position position="82"/>
    </location>
    <ligand>
        <name>Mg(2+)</name>
        <dbReference type="ChEBI" id="CHEBI:18420"/>
        <label>1</label>
        <note>catalytic</note>
    </ligand>
</feature>
<evidence type="ECO:0000313" key="8">
    <source>
        <dbReference type="EMBL" id="ABQ30198.1"/>
    </source>
</evidence>
<evidence type="ECO:0000256" key="4">
    <source>
        <dbReference type="ARBA" id="ARBA00022723"/>
    </source>
</evidence>
<dbReference type="PANTHER" id="PTHR43200:SF6">
    <property type="entry name" value="3'(2'),5'-BISPHOSPHATE NUCLEOTIDASE"/>
    <property type="match status" value="1"/>
</dbReference>
<evidence type="ECO:0000256" key="2">
    <source>
        <dbReference type="ARBA" id="ARBA00009759"/>
    </source>
</evidence>
<evidence type="ECO:0000256" key="5">
    <source>
        <dbReference type="ARBA" id="ARBA00022801"/>
    </source>
</evidence>
<dbReference type="HOGENOM" id="CLU_044118_4_0_5"/>
<gene>
    <name evidence="8" type="ordered locus">Acry_0980</name>
</gene>
<dbReference type="Proteomes" id="UP000000245">
    <property type="component" value="Chromosome"/>
</dbReference>
<dbReference type="PANTHER" id="PTHR43200">
    <property type="entry name" value="PHOSPHATASE"/>
    <property type="match status" value="1"/>
</dbReference>
<dbReference type="InterPro" id="IPR020583">
    <property type="entry name" value="Inositol_monoP_metal-BS"/>
</dbReference>
<dbReference type="Pfam" id="PF00459">
    <property type="entry name" value="Inositol_P"/>
    <property type="match status" value="1"/>
</dbReference>
<dbReference type="InterPro" id="IPR000760">
    <property type="entry name" value="Inositol_monophosphatase-like"/>
</dbReference>
<dbReference type="KEGG" id="acr:Acry_0980"/>
<feature type="binding site" evidence="7">
    <location>
        <position position="85"/>
    </location>
    <ligand>
        <name>Mg(2+)</name>
        <dbReference type="ChEBI" id="CHEBI:18420"/>
        <label>1</label>
        <note>catalytic</note>
    </ligand>
</feature>
<feature type="binding site" evidence="7">
    <location>
        <position position="67"/>
    </location>
    <ligand>
        <name>Mg(2+)</name>
        <dbReference type="ChEBI" id="CHEBI:18420"/>
        <label>1</label>
        <note>catalytic</note>
    </ligand>
</feature>
<keyword evidence="5" id="KW-0378">Hydrolase</keyword>
<evidence type="ECO:0000256" key="6">
    <source>
        <dbReference type="ARBA" id="ARBA00022842"/>
    </source>
</evidence>
<dbReference type="InterPro" id="IPR051090">
    <property type="entry name" value="Inositol_monoP_superfamily"/>
</dbReference>
<proteinExistence type="inferred from homology"/>
<protein>
    <recommendedName>
        <fullName evidence="3">3'(2'),5'-bisphosphate nucleotidase</fullName>
        <ecNumber evidence="3">3.1.3.7</ecNumber>
    </recommendedName>
</protein>
<evidence type="ECO:0000256" key="7">
    <source>
        <dbReference type="PIRSR" id="PIRSR600760-2"/>
    </source>
</evidence>
<dbReference type="GO" id="GO:0000105">
    <property type="term" value="P:L-histidine biosynthetic process"/>
    <property type="evidence" value="ECO:0007669"/>
    <property type="project" value="TreeGrafter"/>
</dbReference>
<dbReference type="InterPro" id="IPR020550">
    <property type="entry name" value="Inositol_monophosphatase_CS"/>
</dbReference>
<dbReference type="PROSITE" id="PS00629">
    <property type="entry name" value="IMP_1"/>
    <property type="match status" value="1"/>
</dbReference>
<reference evidence="8 9" key="1">
    <citation type="submission" date="2007-05" db="EMBL/GenBank/DDBJ databases">
        <title>Complete sequence of chromosome of Acidiphilium cryptum JF-5.</title>
        <authorList>
            <consortium name="US DOE Joint Genome Institute"/>
            <person name="Copeland A."/>
            <person name="Lucas S."/>
            <person name="Lapidus A."/>
            <person name="Barry K."/>
            <person name="Detter J.C."/>
            <person name="Glavina del Rio T."/>
            <person name="Hammon N."/>
            <person name="Israni S."/>
            <person name="Dalin E."/>
            <person name="Tice H."/>
            <person name="Pitluck S."/>
            <person name="Sims D."/>
            <person name="Brettin T."/>
            <person name="Bruce D."/>
            <person name="Han C."/>
            <person name="Schmutz J."/>
            <person name="Larimer F."/>
            <person name="Land M."/>
            <person name="Hauser L."/>
            <person name="Kyrpides N."/>
            <person name="Kim E."/>
            <person name="Magnuson T."/>
            <person name="Richardson P."/>
        </authorList>
    </citation>
    <scope>NUCLEOTIDE SEQUENCE [LARGE SCALE GENOMIC DNA]</scope>
    <source>
        <strain evidence="8 9">JF-5</strain>
    </source>
</reference>
<evidence type="ECO:0000313" key="9">
    <source>
        <dbReference type="Proteomes" id="UP000000245"/>
    </source>
</evidence>
<name>A5FX66_ACICJ</name>
<organism evidence="8 9">
    <name type="scientific">Acidiphilium cryptum (strain JF-5)</name>
    <dbReference type="NCBI Taxonomy" id="349163"/>
    <lineage>
        <taxon>Bacteria</taxon>
        <taxon>Pseudomonadati</taxon>
        <taxon>Pseudomonadota</taxon>
        <taxon>Alphaproteobacteria</taxon>
        <taxon>Acetobacterales</taxon>
        <taxon>Acidocellaceae</taxon>
        <taxon>Acidiphilium</taxon>
    </lineage>
</organism>
<accession>A5FX66</accession>
<dbReference type="RefSeq" id="WP_011941902.1">
    <property type="nucleotide sequence ID" value="NC_009484.1"/>
</dbReference>
<comment type="similarity">
    <text evidence="2">Belongs to the inositol monophosphatase superfamily.</text>
</comment>
<dbReference type="PROSITE" id="PS00630">
    <property type="entry name" value="IMP_2"/>
    <property type="match status" value="1"/>
</dbReference>
<dbReference type="GO" id="GO:0008441">
    <property type="term" value="F:3'(2'),5'-bisphosphate nucleotidase activity"/>
    <property type="evidence" value="ECO:0007669"/>
    <property type="project" value="UniProtKB-EC"/>
</dbReference>
<dbReference type="STRING" id="349163.Acry_0980"/>
<feature type="binding site" evidence="7">
    <location>
        <position position="208"/>
    </location>
    <ligand>
        <name>Mg(2+)</name>
        <dbReference type="ChEBI" id="CHEBI:18420"/>
        <label>1</label>
        <note>catalytic</note>
    </ligand>
</feature>
<dbReference type="PRINTS" id="PR00377">
    <property type="entry name" value="IMPHPHTASES"/>
</dbReference>
<dbReference type="EMBL" id="CP000697">
    <property type="protein sequence ID" value="ABQ30198.1"/>
    <property type="molecule type" value="Genomic_DNA"/>
</dbReference>